<accession>A0ABY7ERG1</accession>
<dbReference type="Proteomes" id="UP001164746">
    <property type="component" value="Chromosome 8"/>
</dbReference>
<evidence type="ECO:0000313" key="4">
    <source>
        <dbReference type="EMBL" id="WAR12538.1"/>
    </source>
</evidence>
<gene>
    <name evidence="4" type="ORF">MAR_026718</name>
</gene>
<evidence type="ECO:0000256" key="1">
    <source>
        <dbReference type="SAM" id="MobiDB-lite"/>
    </source>
</evidence>
<feature type="compositionally biased region" description="Gly residues" evidence="1">
    <location>
        <begin position="22"/>
        <end position="49"/>
    </location>
</feature>
<dbReference type="EMBL" id="CP111019">
    <property type="protein sequence ID" value="WAR12538.1"/>
    <property type="molecule type" value="Genomic_DNA"/>
</dbReference>
<feature type="signal peptide" evidence="3">
    <location>
        <begin position="1"/>
        <end position="21"/>
    </location>
</feature>
<organism evidence="4 5">
    <name type="scientific">Mya arenaria</name>
    <name type="common">Soft-shell clam</name>
    <dbReference type="NCBI Taxonomy" id="6604"/>
    <lineage>
        <taxon>Eukaryota</taxon>
        <taxon>Metazoa</taxon>
        <taxon>Spiralia</taxon>
        <taxon>Lophotrochozoa</taxon>
        <taxon>Mollusca</taxon>
        <taxon>Bivalvia</taxon>
        <taxon>Autobranchia</taxon>
        <taxon>Heteroconchia</taxon>
        <taxon>Euheterodonta</taxon>
        <taxon>Imparidentia</taxon>
        <taxon>Neoheterodontei</taxon>
        <taxon>Myida</taxon>
        <taxon>Myoidea</taxon>
        <taxon>Myidae</taxon>
        <taxon>Mya</taxon>
    </lineage>
</organism>
<keyword evidence="2" id="KW-1133">Transmembrane helix</keyword>
<evidence type="ECO:0000256" key="2">
    <source>
        <dbReference type="SAM" id="Phobius"/>
    </source>
</evidence>
<feature type="region of interest" description="Disordered" evidence="1">
    <location>
        <begin position="22"/>
        <end position="57"/>
    </location>
</feature>
<sequence length="230" mass="24416">MNKTFLICWILLTLLTTVGEGRGGSGGGSRGGSSGSRGGRTFAGGGGIGSSSSKPGGLSSGHGFALVVGILAGMGFLTCIVYGVIHCCKHIAEEMRYRDVINIQERQPRLTNYINAQTNSNSVERGVAESDVFRNGNALTMPMRTGAVENSIYDNRSVLTRTIGTSVNANGNTLNRNVLWNVQSGDLVETVEHYQNKTSEAEPPSYESLFAQNQDDKATCVNPGPLVAHM</sequence>
<feature type="chain" id="PRO_5046565720" evidence="3">
    <location>
        <begin position="22"/>
        <end position="230"/>
    </location>
</feature>
<protein>
    <submittedName>
        <fullName evidence="4">Uncharacterized protein</fullName>
    </submittedName>
</protein>
<reference evidence="4" key="1">
    <citation type="submission" date="2022-11" db="EMBL/GenBank/DDBJ databases">
        <title>Centuries of genome instability and evolution in soft-shell clam transmissible cancer (bioRxiv).</title>
        <authorList>
            <person name="Hart S.F.M."/>
            <person name="Yonemitsu M.A."/>
            <person name="Giersch R.M."/>
            <person name="Beal B.F."/>
            <person name="Arriagada G."/>
            <person name="Davis B.W."/>
            <person name="Ostrander E.A."/>
            <person name="Goff S.P."/>
            <person name="Metzger M.J."/>
        </authorList>
    </citation>
    <scope>NUCLEOTIDE SEQUENCE</scope>
    <source>
        <strain evidence="4">MELC-2E11</strain>
        <tissue evidence="4">Siphon/mantle</tissue>
    </source>
</reference>
<keyword evidence="2" id="KW-0812">Transmembrane</keyword>
<keyword evidence="2" id="KW-0472">Membrane</keyword>
<evidence type="ECO:0000256" key="3">
    <source>
        <dbReference type="SAM" id="SignalP"/>
    </source>
</evidence>
<keyword evidence="5" id="KW-1185">Reference proteome</keyword>
<feature type="transmembrane region" description="Helical" evidence="2">
    <location>
        <begin position="64"/>
        <end position="88"/>
    </location>
</feature>
<evidence type="ECO:0000313" key="5">
    <source>
        <dbReference type="Proteomes" id="UP001164746"/>
    </source>
</evidence>
<name>A0ABY7ERG1_MYAAR</name>
<proteinExistence type="predicted"/>
<keyword evidence="3" id="KW-0732">Signal</keyword>